<comment type="caution">
    <text evidence="5">The sequence shown here is derived from an EMBL/GenBank/DDBJ whole genome shotgun (WGS) entry which is preliminary data.</text>
</comment>
<evidence type="ECO:0000256" key="2">
    <source>
        <dbReference type="ARBA" id="ARBA00022747"/>
    </source>
</evidence>
<evidence type="ECO:0000259" key="4">
    <source>
        <dbReference type="Pfam" id="PF01420"/>
    </source>
</evidence>
<dbReference type="GO" id="GO:0009307">
    <property type="term" value="P:DNA restriction-modification system"/>
    <property type="evidence" value="ECO:0007669"/>
    <property type="project" value="UniProtKB-KW"/>
</dbReference>
<evidence type="ECO:0000256" key="3">
    <source>
        <dbReference type="ARBA" id="ARBA00023125"/>
    </source>
</evidence>
<dbReference type="GO" id="GO:0003677">
    <property type="term" value="F:DNA binding"/>
    <property type="evidence" value="ECO:0007669"/>
    <property type="project" value="UniProtKB-KW"/>
</dbReference>
<comment type="similarity">
    <text evidence="1">Belongs to the type-I restriction system S methylase family.</text>
</comment>
<evidence type="ECO:0000313" key="6">
    <source>
        <dbReference type="Proteomes" id="UP000578112"/>
    </source>
</evidence>
<sequence>MRLKDVVHINRRTLQETTSPEYGFHYIDISSVDGLGDIVVPEASTAFGAAPSRARRLAPAGATVVSTVRTYLRAIGRVPRSERPLVFSTGFAVIEAGPRADPGFLYYLCRSEPFVQHVVARSVGVSYPAVNPGDIGDFPVDLPPVEEQRRIAEYLDAELARAGELRDLKERQAGLLAERAETVLAEKVSGLFDEHGSISMRYLWRGIEQGWSPQCEDAQADPDEWAVLRTSAVSGGVFDPLAHKRLPADVGPDLRYLIRDGDLLLTRGSGSPAFVGVAAVARTGGRRLLLSDLLYRVRLPESWPGALLAQVWGSRPVRDQIALLLRGQSGQTIKLRGQDIGEVVVPRVPADSRPRLAAELEEIRAVHASAAARIGDGLDLMAERRQALITAAVTGRLDVTTARGAS</sequence>
<dbReference type="EC" id="3.1.21.3" evidence="5"/>
<accession>A0A7W7MPP1</accession>
<dbReference type="PANTHER" id="PTHR30408:SF12">
    <property type="entry name" value="TYPE I RESTRICTION ENZYME MJAVIII SPECIFICITY SUBUNIT"/>
    <property type="match status" value="1"/>
</dbReference>
<evidence type="ECO:0000313" key="5">
    <source>
        <dbReference type="EMBL" id="MBB4761735.1"/>
    </source>
</evidence>
<dbReference type="SUPFAM" id="SSF116734">
    <property type="entry name" value="DNA methylase specificity domain"/>
    <property type="match status" value="2"/>
</dbReference>
<reference evidence="5 6" key="1">
    <citation type="submission" date="2020-08" db="EMBL/GenBank/DDBJ databases">
        <title>Sequencing the genomes of 1000 actinobacteria strains.</title>
        <authorList>
            <person name="Klenk H.-P."/>
        </authorList>
    </citation>
    <scope>NUCLEOTIDE SEQUENCE [LARGE SCALE GENOMIC DNA]</scope>
    <source>
        <strain evidence="5 6">DSM 43149</strain>
    </source>
</reference>
<dbReference type="GO" id="GO:0009035">
    <property type="term" value="F:type I site-specific deoxyribonuclease activity"/>
    <property type="evidence" value="ECO:0007669"/>
    <property type="project" value="UniProtKB-EC"/>
</dbReference>
<keyword evidence="3" id="KW-0238">DNA-binding</keyword>
<keyword evidence="5" id="KW-0378">Hydrolase</keyword>
<proteinExistence type="inferred from homology"/>
<dbReference type="InterPro" id="IPR044946">
    <property type="entry name" value="Restrct_endonuc_typeI_TRD_sf"/>
</dbReference>
<dbReference type="Proteomes" id="UP000578112">
    <property type="component" value="Unassembled WGS sequence"/>
</dbReference>
<protein>
    <submittedName>
        <fullName evidence="5">Type I restriction enzyme S subunit</fullName>
        <ecNumber evidence="5">3.1.21.3</ecNumber>
    </submittedName>
</protein>
<gene>
    <name evidence="5" type="ORF">BJ971_002291</name>
</gene>
<name>A0A7W7MPP1_9ACTN</name>
<feature type="domain" description="Type I restriction modification DNA specificity" evidence="4">
    <location>
        <begin position="1"/>
        <end position="157"/>
    </location>
</feature>
<dbReference type="InterPro" id="IPR000055">
    <property type="entry name" value="Restrct_endonuc_typeI_TRD"/>
</dbReference>
<dbReference type="PANTHER" id="PTHR30408">
    <property type="entry name" value="TYPE-1 RESTRICTION ENZYME ECOKI SPECIFICITY PROTEIN"/>
    <property type="match status" value="1"/>
</dbReference>
<dbReference type="InterPro" id="IPR052021">
    <property type="entry name" value="Type-I_RS_S_subunit"/>
</dbReference>
<dbReference type="Pfam" id="PF01420">
    <property type="entry name" value="Methylase_S"/>
    <property type="match status" value="1"/>
</dbReference>
<keyword evidence="6" id="KW-1185">Reference proteome</keyword>
<dbReference type="EMBL" id="JACHNH010000001">
    <property type="protein sequence ID" value="MBB4761735.1"/>
    <property type="molecule type" value="Genomic_DNA"/>
</dbReference>
<dbReference type="Gene3D" id="3.90.220.20">
    <property type="entry name" value="DNA methylase specificity domains"/>
    <property type="match status" value="2"/>
</dbReference>
<organism evidence="5 6">
    <name type="scientific">Actinoplanes digitatis</name>
    <dbReference type="NCBI Taxonomy" id="1868"/>
    <lineage>
        <taxon>Bacteria</taxon>
        <taxon>Bacillati</taxon>
        <taxon>Actinomycetota</taxon>
        <taxon>Actinomycetes</taxon>
        <taxon>Micromonosporales</taxon>
        <taxon>Micromonosporaceae</taxon>
        <taxon>Actinoplanes</taxon>
    </lineage>
</organism>
<dbReference type="RefSeq" id="WP_184992329.1">
    <property type="nucleotide sequence ID" value="NZ_BOMK01000001.1"/>
</dbReference>
<dbReference type="AlphaFoldDB" id="A0A7W7MPP1"/>
<keyword evidence="2" id="KW-0680">Restriction system</keyword>
<evidence type="ECO:0000256" key="1">
    <source>
        <dbReference type="ARBA" id="ARBA00010923"/>
    </source>
</evidence>